<accession>A0A8H4VUE6</accession>
<dbReference type="Gene3D" id="3.50.50.60">
    <property type="entry name" value="FAD/NAD(P)-binding domain"/>
    <property type="match status" value="2"/>
</dbReference>
<evidence type="ECO:0000313" key="7">
    <source>
        <dbReference type="EMBL" id="KAF4623066.1"/>
    </source>
</evidence>
<dbReference type="InterPro" id="IPR050346">
    <property type="entry name" value="FMO-like"/>
</dbReference>
<evidence type="ECO:0000256" key="3">
    <source>
        <dbReference type="ARBA" id="ARBA00022630"/>
    </source>
</evidence>
<dbReference type="FunFam" id="3.50.50.60:FF:000023">
    <property type="entry name" value="Dimethylaniline monooxygenase [N-oxide-forming]"/>
    <property type="match status" value="1"/>
</dbReference>
<evidence type="ECO:0000256" key="2">
    <source>
        <dbReference type="ARBA" id="ARBA00009183"/>
    </source>
</evidence>
<dbReference type="Proteomes" id="UP000521872">
    <property type="component" value="Unassembled WGS sequence"/>
</dbReference>
<dbReference type="InterPro" id="IPR000960">
    <property type="entry name" value="Flavin_mOase"/>
</dbReference>
<keyword evidence="3" id="KW-0285">Flavoprotein</keyword>
<dbReference type="PANTHER" id="PTHR23023">
    <property type="entry name" value="DIMETHYLANILINE MONOOXYGENASE"/>
    <property type="match status" value="1"/>
</dbReference>
<evidence type="ECO:0000256" key="1">
    <source>
        <dbReference type="ARBA" id="ARBA00001974"/>
    </source>
</evidence>
<dbReference type="GO" id="GO:0050660">
    <property type="term" value="F:flavin adenine dinucleotide binding"/>
    <property type="evidence" value="ECO:0007669"/>
    <property type="project" value="InterPro"/>
</dbReference>
<evidence type="ECO:0000313" key="8">
    <source>
        <dbReference type="Proteomes" id="UP000521872"/>
    </source>
</evidence>
<evidence type="ECO:0000256" key="5">
    <source>
        <dbReference type="ARBA" id="ARBA00022857"/>
    </source>
</evidence>
<dbReference type="Pfam" id="PF00743">
    <property type="entry name" value="FMO-like"/>
    <property type="match status" value="2"/>
</dbReference>
<keyword evidence="8" id="KW-1185">Reference proteome</keyword>
<organism evidence="7 8">
    <name type="scientific">Agrocybe pediades</name>
    <dbReference type="NCBI Taxonomy" id="84607"/>
    <lineage>
        <taxon>Eukaryota</taxon>
        <taxon>Fungi</taxon>
        <taxon>Dikarya</taxon>
        <taxon>Basidiomycota</taxon>
        <taxon>Agaricomycotina</taxon>
        <taxon>Agaricomycetes</taxon>
        <taxon>Agaricomycetidae</taxon>
        <taxon>Agaricales</taxon>
        <taxon>Agaricineae</taxon>
        <taxon>Strophariaceae</taxon>
        <taxon>Agrocybe</taxon>
    </lineage>
</organism>
<evidence type="ECO:0008006" key="9">
    <source>
        <dbReference type="Google" id="ProtNLM"/>
    </source>
</evidence>
<reference evidence="7 8" key="1">
    <citation type="submission" date="2019-12" db="EMBL/GenBank/DDBJ databases">
        <authorList>
            <person name="Floudas D."/>
            <person name="Bentzer J."/>
            <person name="Ahren D."/>
            <person name="Johansson T."/>
            <person name="Persson P."/>
            <person name="Tunlid A."/>
        </authorList>
    </citation>
    <scope>NUCLEOTIDE SEQUENCE [LARGE SCALE GENOMIC DNA]</scope>
    <source>
        <strain evidence="7 8">CBS 102.39</strain>
    </source>
</reference>
<keyword evidence="6" id="KW-0560">Oxidoreductase</keyword>
<comment type="cofactor">
    <cofactor evidence="1">
        <name>FAD</name>
        <dbReference type="ChEBI" id="CHEBI:57692"/>
    </cofactor>
</comment>
<keyword evidence="5" id="KW-0521">NADP</keyword>
<dbReference type="InterPro" id="IPR020946">
    <property type="entry name" value="Flavin_mOase-like"/>
</dbReference>
<dbReference type="InterPro" id="IPR036188">
    <property type="entry name" value="FAD/NAD-bd_sf"/>
</dbReference>
<proteinExistence type="inferred from homology"/>
<sequence length="542" mass="61475">MHIFVGLHSWCVPDKLFLPSAIFMVNIQRLLFSFLSSNLPTQVPLHPEHASVPAKSVAIVGAGSAGLAMLKTLLDLEQFTHGGWKAVLFDERESVGGIWLPDQNDVSPPAIPQTPLYPRLRTNTPVPSMTYPEFPFPPGTPLYPSHEHIEAYHLRYAKRYNLLDSIRFKHRIHKATWQGSPDEGQWDITVSGEDGQLQIERFDHLVVATGNNHIPHIPVWQGQDEWLEKVPVNRTRTIIHSVYYRKPEAFSNQTVLVVGNGPSGRDAAQQILGIAEKVYYSFRHAGEEVAGVIVKPEISHFTEEGLIFVDGTKLDPDVVILGTGYEMLKPFLTEGGVLDVDLLARDNSTIYRGLVTNARYIFPLYRHILSLDPKYPTNALAFIGLPSAIANCPSDYAQSLFAAHAIVNPSILPQRHVLLQELALQEERVRAAGLHPYLNGHKMLNGTSSDYQDELIEFLKEKNAIPDEGKRYVEQWRRDIFTYQYMKRGWARIEKLGIGADWTRGVETEAEWADVMRRVNEWQKRWETENDIEFKVDYELAG</sequence>
<comment type="caution">
    <text evidence="7">The sequence shown here is derived from an EMBL/GenBank/DDBJ whole genome shotgun (WGS) entry which is preliminary data.</text>
</comment>
<dbReference type="AlphaFoldDB" id="A0A8H4VUE6"/>
<gene>
    <name evidence="7" type="ORF">D9613_001723</name>
</gene>
<protein>
    <recommendedName>
        <fullName evidence="9">Flavin-containing monooxygenase</fullName>
    </recommendedName>
</protein>
<comment type="similarity">
    <text evidence="2">Belongs to the FMO family.</text>
</comment>
<dbReference type="GO" id="GO:0050661">
    <property type="term" value="F:NADP binding"/>
    <property type="evidence" value="ECO:0007669"/>
    <property type="project" value="InterPro"/>
</dbReference>
<dbReference type="SUPFAM" id="SSF51905">
    <property type="entry name" value="FAD/NAD(P)-binding domain"/>
    <property type="match status" value="2"/>
</dbReference>
<dbReference type="PRINTS" id="PR00370">
    <property type="entry name" value="FMOXYGENASE"/>
</dbReference>
<dbReference type="GO" id="GO:0004499">
    <property type="term" value="F:N,N-dimethylaniline monooxygenase activity"/>
    <property type="evidence" value="ECO:0007669"/>
    <property type="project" value="InterPro"/>
</dbReference>
<name>A0A8H4VUE6_9AGAR</name>
<evidence type="ECO:0000256" key="6">
    <source>
        <dbReference type="ARBA" id="ARBA00023002"/>
    </source>
</evidence>
<evidence type="ECO:0000256" key="4">
    <source>
        <dbReference type="ARBA" id="ARBA00022827"/>
    </source>
</evidence>
<keyword evidence="4" id="KW-0274">FAD</keyword>
<dbReference type="EMBL" id="JAACJL010000001">
    <property type="protein sequence ID" value="KAF4623066.1"/>
    <property type="molecule type" value="Genomic_DNA"/>
</dbReference>